<dbReference type="PANTHER" id="PTHR42748:SF7">
    <property type="entry name" value="NMRA LIKE REDOX SENSOR 1-RELATED"/>
    <property type="match status" value="1"/>
</dbReference>
<accession>A0A3N6P6D5</accession>
<dbReference type="AlphaFoldDB" id="A0A3N6P6D5"/>
<evidence type="ECO:0000256" key="2">
    <source>
        <dbReference type="ARBA" id="ARBA00022857"/>
    </source>
</evidence>
<dbReference type="EMBL" id="REGA01000012">
    <property type="protein sequence ID" value="RQG93879.1"/>
    <property type="molecule type" value="Genomic_DNA"/>
</dbReference>
<dbReference type="OrthoDB" id="228877at2157"/>
<dbReference type="RefSeq" id="WP_124196287.1">
    <property type="nucleotide sequence ID" value="NZ_REGA01000012.1"/>
</dbReference>
<evidence type="ECO:0000313" key="6">
    <source>
        <dbReference type="Proteomes" id="UP000282323"/>
    </source>
</evidence>
<feature type="domain" description="NmrA-like" evidence="4">
    <location>
        <begin position="3"/>
        <end position="282"/>
    </location>
</feature>
<dbReference type="PANTHER" id="PTHR42748">
    <property type="entry name" value="NITROGEN METABOLITE REPRESSION PROTEIN NMRA FAMILY MEMBER"/>
    <property type="match status" value="1"/>
</dbReference>
<sequence length="305" mass="33797">MSDDTILVVGGTGNQGQAVIEQLNDIDTDYEILALTRDASTEHAQATAELGAELVEGDLVDPETLQPHLDRADKVWATINFWAVGYDAHIELGENLAEAIEATDDLDHLVYSGAGDQQSDTDVPHLHSHYVVSERLRDTGAPYTALKPVYFMENWETIGVEDGVLAFPLDEDTHHHQTTYRDTARASAVALDNTAEFAGNEYTIASDLLTLEETADVISDVTGEDVEPYHVPLDEAEEEFGEEFAVMCDHFINGGGHTSFEANIRRVEREFGFTPQAFEEYLRENDWEGSKDEPAHVPGWVKAMQ</sequence>
<dbReference type="InterPro" id="IPR008030">
    <property type="entry name" value="NmrA-like"/>
</dbReference>
<organism evidence="5 6">
    <name type="scientific">Natrarchaeobius chitinivorans</name>
    <dbReference type="NCBI Taxonomy" id="1679083"/>
    <lineage>
        <taxon>Archaea</taxon>
        <taxon>Methanobacteriati</taxon>
        <taxon>Methanobacteriota</taxon>
        <taxon>Stenosarchaea group</taxon>
        <taxon>Halobacteria</taxon>
        <taxon>Halobacteriales</taxon>
        <taxon>Natrialbaceae</taxon>
        <taxon>Natrarchaeobius</taxon>
    </lineage>
</organism>
<evidence type="ECO:0000256" key="1">
    <source>
        <dbReference type="ARBA" id="ARBA00006328"/>
    </source>
</evidence>
<dbReference type="Pfam" id="PF05368">
    <property type="entry name" value="NmrA"/>
    <property type="match status" value="1"/>
</dbReference>
<keyword evidence="6" id="KW-1185">Reference proteome</keyword>
<dbReference type="Gene3D" id="3.40.50.720">
    <property type="entry name" value="NAD(P)-binding Rossmann-like Domain"/>
    <property type="match status" value="1"/>
</dbReference>
<gene>
    <name evidence="5" type="ORF">EA473_14320</name>
</gene>
<dbReference type="SUPFAM" id="SSF51735">
    <property type="entry name" value="NAD(P)-binding Rossmann-fold domains"/>
    <property type="match status" value="1"/>
</dbReference>
<comment type="similarity">
    <text evidence="1">Belongs to the NmrA-type oxidoreductase family.</text>
</comment>
<dbReference type="InterPro" id="IPR036291">
    <property type="entry name" value="NAD(P)-bd_dom_sf"/>
</dbReference>
<dbReference type="Proteomes" id="UP000282323">
    <property type="component" value="Unassembled WGS sequence"/>
</dbReference>
<comment type="caution">
    <text evidence="5">The sequence shown here is derived from an EMBL/GenBank/DDBJ whole genome shotgun (WGS) entry which is preliminary data.</text>
</comment>
<protein>
    <submittedName>
        <fullName evidence="5">NAD-dependent epimerase/dehydratase family protein</fullName>
    </submittedName>
</protein>
<evidence type="ECO:0000256" key="3">
    <source>
        <dbReference type="SAM" id="MobiDB-lite"/>
    </source>
</evidence>
<dbReference type="InterPro" id="IPR051164">
    <property type="entry name" value="NmrA-like_oxidored"/>
</dbReference>
<proteinExistence type="inferred from homology"/>
<feature type="region of interest" description="Disordered" evidence="3">
    <location>
        <begin position="285"/>
        <end position="305"/>
    </location>
</feature>
<keyword evidence="2" id="KW-0521">NADP</keyword>
<evidence type="ECO:0000259" key="4">
    <source>
        <dbReference type="Pfam" id="PF05368"/>
    </source>
</evidence>
<evidence type="ECO:0000313" key="5">
    <source>
        <dbReference type="EMBL" id="RQG93879.1"/>
    </source>
</evidence>
<name>A0A3N6P6D5_NATCH</name>
<reference evidence="5 6" key="1">
    <citation type="submission" date="2018-10" db="EMBL/GenBank/DDBJ databases">
        <title>Natrarchaeobius chitinivorans gen. nov., sp. nov., and Natrarchaeobius haloalkaliphilus sp. nov., alkaliphilic, chitin-utilizing haloarchaea from hypersaline alkaline lakes.</title>
        <authorList>
            <person name="Sorokin D.Y."/>
            <person name="Elcheninov A.G."/>
            <person name="Kostrikina N.A."/>
            <person name="Bale N.J."/>
            <person name="Sinninghe Damste J.S."/>
            <person name="Khijniak T.V."/>
            <person name="Kublanov I.V."/>
            <person name="Toshchakov S.V."/>
        </authorList>
    </citation>
    <scope>NUCLEOTIDE SEQUENCE [LARGE SCALE GENOMIC DNA]</scope>
    <source>
        <strain evidence="5 6">AArcht4T</strain>
    </source>
</reference>
<feature type="compositionally biased region" description="Basic and acidic residues" evidence="3">
    <location>
        <begin position="285"/>
        <end position="295"/>
    </location>
</feature>